<dbReference type="PANTHER" id="PTHR35579">
    <property type="entry name" value="CRISPR SYSTEM CMS ENDORIBONUCLEASE CSM3"/>
    <property type="match status" value="1"/>
</dbReference>
<reference evidence="5 6" key="1">
    <citation type="submission" date="2021-03" db="EMBL/GenBank/DDBJ databases">
        <authorList>
            <person name="Lee D.-H."/>
        </authorList>
    </citation>
    <scope>NUCLEOTIDE SEQUENCE [LARGE SCALE GENOMIC DNA]</scope>
    <source>
        <strain evidence="5 6">MMS20-R2-23</strain>
    </source>
</reference>
<dbReference type="Pfam" id="PF03787">
    <property type="entry name" value="RAMPs"/>
    <property type="match status" value="1"/>
</dbReference>
<sequence>MSRRVSSRWELTGTLVAQAPLHVGGLDVGPAQLVQARDGAGRPLLPGTSLAGVIRSALRAQGLPDYRLWGLPSRDSGDGGEASWVRVDDAPAVDPPQPAVDAPQVELRDHVSIDRVHGVAARGHLFSREVLPAGTRFAFRMVVDAPENMDADTAEDLVHAIAARLRGPGISVGAAVTRGLGLVRLQDAELRESRLSTRAGIVAALRLGGEPVELPAADPDEVPAGVLRIVVPWRPQGPLAVQVSSDGDVVSAFPLTGRDGAGGHRLELPGSSIKGVLRSHAERITRTVTGAAAPVTFLDQMRADGLGPVAALFGTAAARDSDNRDLPAGQRGALQVATCVSTAAMPAAQWDAVRLLQQRLSETTGHAGRPADGGQNADGGPAPRKVDEQRVALGRLQHAVDDLNGSVRGIRFTIAHHVAVDRWTGGAAEALLFATVEPHDTSGKAWQPIILDLAVDQLDRDPTKPGTDADDDRRAALALLLLVLRDLCDGWLGFGHGTTRGAGAVRVDATAVTFRAGHRTGWFGVLDDRSLADVLADEELTAPLTAAWLATTTGGGA</sequence>
<dbReference type="PANTHER" id="PTHR35579:SF6">
    <property type="entry name" value="DUF324 DOMAIN-CONTAINING PROTEIN"/>
    <property type="match status" value="1"/>
</dbReference>
<evidence type="ECO:0000256" key="3">
    <source>
        <dbReference type="SAM" id="MobiDB-lite"/>
    </source>
</evidence>
<proteinExistence type="predicted"/>
<evidence type="ECO:0000256" key="2">
    <source>
        <dbReference type="ARBA" id="ARBA00093789"/>
    </source>
</evidence>
<evidence type="ECO:0000259" key="4">
    <source>
        <dbReference type="Pfam" id="PF03787"/>
    </source>
</evidence>
<comment type="subunit">
    <text evidence="2">Part of the Csm effector complex that includes Cas10, Csm2, Csm3, Csm4 and Csm5.</text>
</comment>
<evidence type="ECO:0000313" key="5">
    <source>
        <dbReference type="EMBL" id="MBO4161470.1"/>
    </source>
</evidence>
<dbReference type="Proteomes" id="UP000671399">
    <property type="component" value="Unassembled WGS sequence"/>
</dbReference>
<dbReference type="InterPro" id="IPR052216">
    <property type="entry name" value="CRISPR_Csm3_endoribonuclease"/>
</dbReference>
<name>A0ABS3V775_9ACTN</name>
<evidence type="ECO:0000256" key="1">
    <source>
        <dbReference type="ARBA" id="ARBA00023118"/>
    </source>
</evidence>
<comment type="caution">
    <text evidence="5">The sequence shown here is derived from an EMBL/GenBank/DDBJ whole genome shotgun (WGS) entry which is preliminary data.</text>
</comment>
<evidence type="ECO:0000313" key="6">
    <source>
        <dbReference type="Proteomes" id="UP000671399"/>
    </source>
</evidence>
<keyword evidence="1" id="KW-0051">Antiviral defense</keyword>
<protein>
    <recommendedName>
        <fullName evidence="4">CRISPR type III-associated protein domain-containing protein</fullName>
    </recommendedName>
</protein>
<gene>
    <name evidence="5" type="ORF">JQN83_11695</name>
</gene>
<organism evidence="5 6">
    <name type="scientific">Micromonospora antibiotica</name>
    <dbReference type="NCBI Taxonomy" id="2807623"/>
    <lineage>
        <taxon>Bacteria</taxon>
        <taxon>Bacillati</taxon>
        <taxon>Actinomycetota</taxon>
        <taxon>Actinomycetes</taxon>
        <taxon>Micromonosporales</taxon>
        <taxon>Micromonosporaceae</taxon>
        <taxon>Micromonospora</taxon>
    </lineage>
</organism>
<dbReference type="EMBL" id="JAGFWR010000004">
    <property type="protein sequence ID" value="MBO4161470.1"/>
    <property type="molecule type" value="Genomic_DNA"/>
</dbReference>
<keyword evidence="6" id="KW-1185">Reference proteome</keyword>
<dbReference type="InterPro" id="IPR005537">
    <property type="entry name" value="RAMP_III_fam"/>
</dbReference>
<feature type="domain" description="CRISPR type III-associated protein" evidence="4">
    <location>
        <begin position="15"/>
        <end position="184"/>
    </location>
</feature>
<dbReference type="CDD" id="cd09726">
    <property type="entry name" value="RAMP_I_III"/>
    <property type="match status" value="1"/>
</dbReference>
<feature type="region of interest" description="Disordered" evidence="3">
    <location>
        <begin position="364"/>
        <end position="384"/>
    </location>
</feature>
<dbReference type="RefSeq" id="WP_208567114.1">
    <property type="nucleotide sequence ID" value="NZ_JAGFWR010000004.1"/>
</dbReference>
<accession>A0ABS3V775</accession>